<dbReference type="Gene3D" id="3.80.10.10">
    <property type="entry name" value="Ribonuclease Inhibitor"/>
    <property type="match status" value="1"/>
</dbReference>
<reference evidence="1" key="1">
    <citation type="submission" date="2023-10" db="EMBL/GenBank/DDBJ databases">
        <title>Genome Sequence of the Bacteria from From Gut Wall in Crohn's Disease.</title>
        <authorList>
            <person name="Rodriguez-Palacios A."/>
        </authorList>
    </citation>
    <scope>NUCLEOTIDE SEQUENCE</scope>
    <source>
        <strain evidence="1">CavFT-hAR58</strain>
    </source>
</reference>
<comment type="caution">
    <text evidence="1">The sequence shown here is derived from an EMBL/GenBank/DDBJ whole genome shotgun (WGS) entry which is preliminary data.</text>
</comment>
<evidence type="ECO:0000313" key="1">
    <source>
        <dbReference type="EMBL" id="MDU0259024.1"/>
    </source>
</evidence>
<dbReference type="AlphaFoldDB" id="A0AAE4LJJ6"/>
<dbReference type="Pfam" id="PF03382">
    <property type="entry name" value="DUF285"/>
    <property type="match status" value="1"/>
</dbReference>
<gene>
    <name evidence="1" type="ORF">RVH17_02685</name>
</gene>
<dbReference type="InterPro" id="IPR005046">
    <property type="entry name" value="DUF285"/>
</dbReference>
<proteinExistence type="predicted"/>
<organism evidence="1 2">
    <name type="scientific">Alistipes finegoldii</name>
    <dbReference type="NCBI Taxonomy" id="214856"/>
    <lineage>
        <taxon>Bacteria</taxon>
        <taxon>Pseudomonadati</taxon>
        <taxon>Bacteroidota</taxon>
        <taxon>Bacteroidia</taxon>
        <taxon>Bacteroidales</taxon>
        <taxon>Rikenellaceae</taxon>
        <taxon>Alistipes</taxon>
    </lineage>
</organism>
<protein>
    <submittedName>
        <fullName evidence="1">BspA family leucine-rich repeat surface protein</fullName>
    </submittedName>
</protein>
<dbReference type="RefSeq" id="WP_195579394.1">
    <property type="nucleotide sequence ID" value="NZ_JAKNDZ010000006.1"/>
</dbReference>
<dbReference type="Proteomes" id="UP001181347">
    <property type="component" value="Unassembled WGS sequence"/>
</dbReference>
<sequence length="233" mass="24985">MADFTSLVLRLDSLRQVLTGTLRAKGVATTDEETLASLVDKVALVDSTSGMNQIRNGYQLFRGNTTMSVFPALDTASFDSMYQMCYGCTALERVPTLDTSNVANMMYAFYGCTNLQEIGGLNTSRITSASEMFHGCKSLRKIGGRLDFSKVTSKVDTTFVSCSALETVIIDGPVDVDIAVNGCPKLTVESLVFLLNALSDTGNGKTCNIGAKNLAKLNAIQKAIATDKGWVLT</sequence>
<evidence type="ECO:0000313" key="2">
    <source>
        <dbReference type="Proteomes" id="UP001181347"/>
    </source>
</evidence>
<name>A0AAE4LJJ6_9BACT</name>
<dbReference type="EMBL" id="JAWDES010000004">
    <property type="protein sequence ID" value="MDU0259024.1"/>
    <property type="molecule type" value="Genomic_DNA"/>
</dbReference>
<dbReference type="InterPro" id="IPR032675">
    <property type="entry name" value="LRR_dom_sf"/>
</dbReference>
<accession>A0AAE4LJJ6</accession>